<evidence type="ECO:0000259" key="10">
    <source>
        <dbReference type="PROSITE" id="PS50893"/>
    </source>
</evidence>
<organism evidence="11 12">
    <name type="scientific">Paenibacillus segetis</name>
    <dbReference type="NCBI Taxonomy" id="1325360"/>
    <lineage>
        <taxon>Bacteria</taxon>
        <taxon>Bacillati</taxon>
        <taxon>Bacillota</taxon>
        <taxon>Bacilli</taxon>
        <taxon>Bacillales</taxon>
        <taxon>Paenibacillaceae</taxon>
        <taxon>Paenibacillus</taxon>
    </lineage>
</organism>
<dbReference type="RefSeq" id="WP_188541869.1">
    <property type="nucleotide sequence ID" value="NZ_BMFT01000004.1"/>
</dbReference>
<keyword evidence="3" id="KW-0813">Transport</keyword>
<dbReference type="InterPro" id="IPR013563">
    <property type="entry name" value="Oligopep_ABC_C"/>
</dbReference>
<keyword evidence="5" id="KW-0997">Cell inner membrane</keyword>
<dbReference type="GO" id="GO:0005524">
    <property type="term" value="F:ATP binding"/>
    <property type="evidence" value="ECO:0007669"/>
    <property type="project" value="UniProtKB-KW"/>
</dbReference>
<dbReference type="Pfam" id="PF08352">
    <property type="entry name" value="oligo_HPY"/>
    <property type="match status" value="1"/>
</dbReference>
<dbReference type="InterPro" id="IPR017871">
    <property type="entry name" value="ABC_transporter-like_CS"/>
</dbReference>
<dbReference type="SUPFAM" id="SSF52540">
    <property type="entry name" value="P-loop containing nucleoside triphosphate hydrolases"/>
    <property type="match status" value="1"/>
</dbReference>
<dbReference type="NCBIfam" id="TIGR01727">
    <property type="entry name" value="oligo_HPY"/>
    <property type="match status" value="1"/>
</dbReference>
<evidence type="ECO:0000256" key="4">
    <source>
        <dbReference type="ARBA" id="ARBA00022475"/>
    </source>
</evidence>
<dbReference type="InterPro" id="IPR003439">
    <property type="entry name" value="ABC_transporter-like_ATP-bd"/>
</dbReference>
<gene>
    <name evidence="11" type="ORF">GCM10008013_42240</name>
</gene>
<evidence type="ECO:0000256" key="2">
    <source>
        <dbReference type="ARBA" id="ARBA00005417"/>
    </source>
</evidence>
<evidence type="ECO:0000256" key="9">
    <source>
        <dbReference type="ARBA" id="ARBA00023136"/>
    </source>
</evidence>
<dbReference type="Proteomes" id="UP000659344">
    <property type="component" value="Unassembled WGS sequence"/>
</dbReference>
<dbReference type="Pfam" id="PF00005">
    <property type="entry name" value="ABC_tran"/>
    <property type="match status" value="1"/>
</dbReference>
<dbReference type="PANTHER" id="PTHR43297">
    <property type="entry name" value="OLIGOPEPTIDE TRANSPORT ATP-BINDING PROTEIN APPD"/>
    <property type="match status" value="1"/>
</dbReference>
<evidence type="ECO:0000256" key="6">
    <source>
        <dbReference type="ARBA" id="ARBA00022741"/>
    </source>
</evidence>
<feature type="domain" description="ABC transporter" evidence="10">
    <location>
        <begin position="8"/>
        <end position="256"/>
    </location>
</feature>
<evidence type="ECO:0000256" key="8">
    <source>
        <dbReference type="ARBA" id="ARBA00022967"/>
    </source>
</evidence>
<keyword evidence="9" id="KW-0472">Membrane</keyword>
<proteinExistence type="inferred from homology"/>
<dbReference type="EMBL" id="BMFT01000004">
    <property type="protein sequence ID" value="GGH35750.1"/>
    <property type="molecule type" value="Genomic_DNA"/>
</dbReference>
<dbReference type="Gene3D" id="3.40.50.300">
    <property type="entry name" value="P-loop containing nucleotide triphosphate hydrolases"/>
    <property type="match status" value="1"/>
</dbReference>
<dbReference type="InterPro" id="IPR027417">
    <property type="entry name" value="P-loop_NTPase"/>
</dbReference>
<comment type="similarity">
    <text evidence="2">Belongs to the ABC transporter superfamily.</text>
</comment>
<dbReference type="PANTHER" id="PTHR43297:SF14">
    <property type="entry name" value="ATPASE AAA-TYPE CORE DOMAIN-CONTAINING PROTEIN"/>
    <property type="match status" value="1"/>
</dbReference>
<dbReference type="SMART" id="SM00382">
    <property type="entry name" value="AAA"/>
    <property type="match status" value="1"/>
</dbReference>
<dbReference type="CDD" id="cd03257">
    <property type="entry name" value="ABC_NikE_OppD_transporters"/>
    <property type="match status" value="1"/>
</dbReference>
<keyword evidence="4" id="KW-1003">Cell membrane</keyword>
<protein>
    <submittedName>
        <fullName evidence="11">ABC transporter ATP-binding protein</fullName>
    </submittedName>
</protein>
<keyword evidence="6" id="KW-0547">Nucleotide-binding</keyword>
<keyword evidence="8" id="KW-1278">Translocase</keyword>
<evidence type="ECO:0000256" key="3">
    <source>
        <dbReference type="ARBA" id="ARBA00022448"/>
    </source>
</evidence>
<reference evidence="12" key="1">
    <citation type="journal article" date="2019" name="Int. J. Syst. Evol. Microbiol.">
        <title>The Global Catalogue of Microorganisms (GCM) 10K type strain sequencing project: providing services to taxonomists for standard genome sequencing and annotation.</title>
        <authorList>
            <consortium name="The Broad Institute Genomics Platform"/>
            <consortium name="The Broad Institute Genome Sequencing Center for Infectious Disease"/>
            <person name="Wu L."/>
            <person name="Ma J."/>
        </authorList>
    </citation>
    <scope>NUCLEOTIDE SEQUENCE [LARGE SCALE GENOMIC DNA]</scope>
    <source>
        <strain evidence="12">CGMCC 1.12769</strain>
    </source>
</reference>
<evidence type="ECO:0000313" key="11">
    <source>
        <dbReference type="EMBL" id="GGH35750.1"/>
    </source>
</evidence>
<comment type="subcellular location">
    <subcellularLocation>
        <location evidence="1">Cell membrane</location>
        <topology evidence="1">Peripheral membrane protein</topology>
    </subcellularLocation>
</comment>
<comment type="caution">
    <text evidence="11">The sequence shown here is derived from an EMBL/GenBank/DDBJ whole genome shotgun (WGS) entry which is preliminary data.</text>
</comment>
<accession>A0ABQ1YTA6</accession>
<evidence type="ECO:0000256" key="1">
    <source>
        <dbReference type="ARBA" id="ARBA00004202"/>
    </source>
</evidence>
<sequence length="327" mass="35699">MESALLAMQDVEVAFSIGKKSYPALQGISFQVREKEVLGIVGESGCGKSLTSLSVMGLLPGTAKITKGKIVLGDSDVTHLTAEAWCQIRGQQISMIFQDPMTALNPLVPIGKQIEETVRIHSAISKNEAKQRTLEMMTKVGLSRVEQLYHEYPHQLSGGMRQRVMIAMALICEPQLLIADEPTTALDVTIQAQILDLLRDMNQTTGTAIIFISHDLGVIREVCDRVIVMYAGYIVEDAPVAELLEAPKHPYTLGLLQSIPDIEKRGQPLHTISGRVPAITERSAGCPFVGRCSSASTRCERSVPDLTPVSDTHRVRCHLYSEVGAVI</sequence>
<dbReference type="InterPro" id="IPR050388">
    <property type="entry name" value="ABC_Ni/Peptide_Import"/>
</dbReference>
<dbReference type="InterPro" id="IPR003593">
    <property type="entry name" value="AAA+_ATPase"/>
</dbReference>
<evidence type="ECO:0000313" key="12">
    <source>
        <dbReference type="Proteomes" id="UP000659344"/>
    </source>
</evidence>
<keyword evidence="12" id="KW-1185">Reference proteome</keyword>
<dbReference type="PROSITE" id="PS00211">
    <property type="entry name" value="ABC_TRANSPORTER_1"/>
    <property type="match status" value="1"/>
</dbReference>
<dbReference type="PROSITE" id="PS50893">
    <property type="entry name" value="ABC_TRANSPORTER_2"/>
    <property type="match status" value="1"/>
</dbReference>
<evidence type="ECO:0000256" key="5">
    <source>
        <dbReference type="ARBA" id="ARBA00022519"/>
    </source>
</evidence>
<evidence type="ECO:0000256" key="7">
    <source>
        <dbReference type="ARBA" id="ARBA00022840"/>
    </source>
</evidence>
<name>A0ABQ1YTA6_9BACL</name>
<keyword evidence="7 11" id="KW-0067">ATP-binding</keyword>